<dbReference type="PANTHER" id="PTHR23028">
    <property type="entry name" value="ACETYLTRANSFERASE"/>
    <property type="match status" value="1"/>
</dbReference>
<feature type="transmembrane region" description="Helical" evidence="1">
    <location>
        <begin position="41"/>
        <end position="60"/>
    </location>
</feature>
<evidence type="ECO:0000313" key="4">
    <source>
        <dbReference type="Proteomes" id="UP000268696"/>
    </source>
</evidence>
<dbReference type="Pfam" id="PF01757">
    <property type="entry name" value="Acyl_transf_3"/>
    <property type="match status" value="1"/>
</dbReference>
<sequence length="322" mass="35825">MSNPVLNTSIRYPSFDLIRLLLAVEVVVVHTWASLDPHFNWPGFIRAVPAFLAVSGFLVLKSFASTGSWPAFARKRALRIFPALITSLLLGYVLLDYTFLINSLTVWITGGWMMPPHTNSALWSLAWEELAYAVLAVLWALGAYKRPVYIWLLLAVASVISWKVTTLPISPYFHVLSYLAPAFFTGNLMFLHQDRLMRLGSVLPWVFFVVVCLWTYIPLPGIGGDMAPSVVQAFAVVWAGMAGAKLIPAKIPDLSYGMYVYHIPMILFLNATYKPENPFLTGLILTVALVTFSTASWYLIEKPALRLKNRASAAPVDGVRVS</sequence>
<protein>
    <submittedName>
        <fullName evidence="3">Putative acyltransferase</fullName>
    </submittedName>
</protein>
<dbReference type="GO" id="GO:0016020">
    <property type="term" value="C:membrane"/>
    <property type="evidence" value="ECO:0007669"/>
    <property type="project" value="TreeGrafter"/>
</dbReference>
<accession>A0A3G7U4D7</accession>
<feature type="transmembrane region" description="Helical" evidence="1">
    <location>
        <begin position="199"/>
        <end position="217"/>
    </location>
</feature>
<keyword evidence="1" id="KW-1133">Transmembrane helix</keyword>
<feature type="transmembrane region" description="Helical" evidence="1">
    <location>
        <begin position="171"/>
        <end position="192"/>
    </location>
</feature>
<dbReference type="RefSeq" id="WP_124376964.1">
    <property type="nucleotide sequence ID" value="NZ_CP027754.1"/>
</dbReference>
<evidence type="ECO:0000256" key="1">
    <source>
        <dbReference type="SAM" id="Phobius"/>
    </source>
</evidence>
<keyword evidence="3" id="KW-0808">Transferase</keyword>
<gene>
    <name evidence="3" type="ORF">C4K03_1872</name>
</gene>
<reference evidence="3 4" key="1">
    <citation type="submission" date="2018-03" db="EMBL/GenBank/DDBJ databases">
        <title>Diversity of phytobeneficial traits revealed by whole-genome analysis of worldwide-isolated phenazine-producing Pseudomonas spp.</title>
        <authorList>
            <person name="Biessy A."/>
            <person name="Novinscak A."/>
            <person name="Blom J."/>
            <person name="Leger G."/>
            <person name="Thomashow L.S."/>
            <person name="Cazorla F.M."/>
            <person name="Josic D."/>
            <person name="Filion M."/>
        </authorList>
    </citation>
    <scope>NUCLEOTIDE SEQUENCE [LARGE SCALE GENOMIC DNA]</scope>
    <source>
        <strain evidence="3 4">30B</strain>
    </source>
</reference>
<dbReference type="InterPro" id="IPR050879">
    <property type="entry name" value="Acyltransferase_3"/>
</dbReference>
<keyword evidence="1" id="KW-0812">Transmembrane</keyword>
<evidence type="ECO:0000259" key="2">
    <source>
        <dbReference type="Pfam" id="PF01757"/>
    </source>
</evidence>
<dbReference type="PANTHER" id="PTHR23028:SF53">
    <property type="entry name" value="ACYL_TRANSF_3 DOMAIN-CONTAINING PROTEIN"/>
    <property type="match status" value="1"/>
</dbReference>
<name>A0A3G7U4D7_9PSED</name>
<proteinExistence type="predicted"/>
<feature type="transmembrane region" description="Helical" evidence="1">
    <location>
        <begin position="279"/>
        <end position="300"/>
    </location>
</feature>
<feature type="transmembrane region" description="Helical" evidence="1">
    <location>
        <begin position="254"/>
        <end position="273"/>
    </location>
</feature>
<evidence type="ECO:0000313" key="3">
    <source>
        <dbReference type="EMBL" id="AZE54041.1"/>
    </source>
</evidence>
<feature type="transmembrane region" description="Helical" evidence="1">
    <location>
        <begin position="229"/>
        <end position="247"/>
    </location>
</feature>
<dbReference type="Proteomes" id="UP000268696">
    <property type="component" value="Chromosome"/>
</dbReference>
<keyword evidence="1" id="KW-0472">Membrane</keyword>
<keyword evidence="3" id="KW-0012">Acyltransferase</keyword>
<dbReference type="AlphaFoldDB" id="A0A3G7U4D7"/>
<dbReference type="InterPro" id="IPR002656">
    <property type="entry name" value="Acyl_transf_3_dom"/>
</dbReference>
<dbReference type="GO" id="GO:0000271">
    <property type="term" value="P:polysaccharide biosynthetic process"/>
    <property type="evidence" value="ECO:0007669"/>
    <property type="project" value="TreeGrafter"/>
</dbReference>
<feature type="transmembrane region" description="Helical" evidence="1">
    <location>
        <begin position="148"/>
        <end position="165"/>
    </location>
</feature>
<dbReference type="GO" id="GO:0016747">
    <property type="term" value="F:acyltransferase activity, transferring groups other than amino-acyl groups"/>
    <property type="evidence" value="ECO:0007669"/>
    <property type="project" value="InterPro"/>
</dbReference>
<feature type="transmembrane region" description="Helical" evidence="1">
    <location>
        <begin position="80"/>
        <end position="101"/>
    </location>
</feature>
<organism evidence="3 4">
    <name type="scientific">Pseudomonas synxantha</name>
    <dbReference type="NCBI Taxonomy" id="47883"/>
    <lineage>
        <taxon>Bacteria</taxon>
        <taxon>Pseudomonadati</taxon>
        <taxon>Pseudomonadota</taxon>
        <taxon>Gammaproteobacteria</taxon>
        <taxon>Pseudomonadales</taxon>
        <taxon>Pseudomonadaceae</taxon>
        <taxon>Pseudomonas</taxon>
    </lineage>
</organism>
<dbReference type="EMBL" id="CP027754">
    <property type="protein sequence ID" value="AZE54041.1"/>
    <property type="molecule type" value="Genomic_DNA"/>
</dbReference>
<feature type="transmembrane region" description="Helical" evidence="1">
    <location>
        <begin position="121"/>
        <end position="141"/>
    </location>
</feature>
<feature type="domain" description="Acyltransferase 3" evidence="2">
    <location>
        <begin position="13"/>
        <end position="295"/>
    </location>
</feature>